<comment type="subcellular location">
    <subcellularLocation>
        <location evidence="1">Membrane</location>
        <topology evidence="1">Multi-pass membrane protein</topology>
    </subcellularLocation>
</comment>
<dbReference type="GO" id="GO:0005886">
    <property type="term" value="C:plasma membrane"/>
    <property type="evidence" value="ECO:0007669"/>
    <property type="project" value="TreeGrafter"/>
</dbReference>
<keyword evidence="2 8" id="KW-0812">Transmembrane</keyword>
<dbReference type="PANTHER" id="PTHR24186:SF54">
    <property type="entry name" value="PGG DOMAIN-CONTAINING PROTEIN"/>
    <property type="match status" value="1"/>
</dbReference>
<feature type="transmembrane region" description="Helical" evidence="8">
    <location>
        <begin position="307"/>
        <end position="330"/>
    </location>
</feature>
<dbReference type="Proteomes" id="UP000652761">
    <property type="component" value="Unassembled WGS sequence"/>
</dbReference>
<keyword evidence="11" id="KW-1185">Reference proteome</keyword>
<name>A0A843WY54_COLES</name>
<evidence type="ECO:0000256" key="7">
    <source>
        <dbReference type="SAM" id="MobiDB-lite"/>
    </source>
</evidence>
<dbReference type="Pfam" id="PF12609">
    <property type="entry name" value="DUF3774"/>
    <property type="match status" value="1"/>
</dbReference>
<evidence type="ECO:0000313" key="11">
    <source>
        <dbReference type="Proteomes" id="UP000652761"/>
    </source>
</evidence>
<sequence>MGTAPWLPSPLLLVFSAHVVTVCWGGDAAVVAHGARANASDGRNNIVFTTLGRSSYNFDVFSLLVPPLGSSAPLSSVLGGGDLKLKVIDGQSINFNGFFPAGDPSRLLSLLPAAPPPVNDQRSLEALVYVSERNGSSNIWTSTPPRWLPQRVGGCTNSISKKYEAHSLMWAAIPQVPISTTTNRLGDDVDDDEEEQQLMGILQLDEVARKEIRSKVEKDRSSIMTLATLVAAVTFAAAFTVPGGYISSDDSGQPADRRGLPVLLQVVAFKVFIISDVVTMGSSLAAMFLCVYATWDDIETVHPHWLGIRLLMMFSFAGMSTAFASGMYTILAPETLWLATLVCAVCGSLPFVTYVWAKSRALKLLFGVISEPQGPLLIASRLGSEMAHLSRVWMAASVAVVQGRSDGRSAEWRAGLRHLHLGGERPSASSSSSFSSSSFAGPSQAPAAASGTRPASAAGDGRAPRAGGNERRGQAEDAVRRAMFVSCWTPS</sequence>
<evidence type="ECO:0000256" key="5">
    <source>
        <dbReference type="ARBA" id="ARBA00023043"/>
    </source>
</evidence>
<feature type="transmembrane region" description="Helical" evidence="8">
    <location>
        <begin position="223"/>
        <end position="247"/>
    </location>
</feature>
<evidence type="ECO:0000313" key="10">
    <source>
        <dbReference type="EMBL" id="MQM13157.1"/>
    </source>
</evidence>
<dbReference type="PANTHER" id="PTHR24186">
    <property type="entry name" value="PROTEIN PHOSPHATASE 1 REGULATORY SUBUNIT"/>
    <property type="match status" value="1"/>
</dbReference>
<evidence type="ECO:0000256" key="1">
    <source>
        <dbReference type="ARBA" id="ARBA00004141"/>
    </source>
</evidence>
<evidence type="ECO:0000256" key="8">
    <source>
        <dbReference type="SAM" id="Phobius"/>
    </source>
</evidence>
<keyword evidence="3" id="KW-0677">Repeat</keyword>
<dbReference type="InterPro" id="IPR022251">
    <property type="entry name" value="DUF3774_wound-induced"/>
</dbReference>
<organism evidence="10 11">
    <name type="scientific">Colocasia esculenta</name>
    <name type="common">Wild taro</name>
    <name type="synonym">Arum esculentum</name>
    <dbReference type="NCBI Taxonomy" id="4460"/>
    <lineage>
        <taxon>Eukaryota</taxon>
        <taxon>Viridiplantae</taxon>
        <taxon>Streptophyta</taxon>
        <taxon>Embryophyta</taxon>
        <taxon>Tracheophyta</taxon>
        <taxon>Spermatophyta</taxon>
        <taxon>Magnoliopsida</taxon>
        <taxon>Liliopsida</taxon>
        <taxon>Araceae</taxon>
        <taxon>Aroideae</taxon>
        <taxon>Colocasieae</taxon>
        <taxon>Colocasia</taxon>
    </lineage>
</organism>
<proteinExistence type="predicted"/>
<comment type="caution">
    <text evidence="10">The sequence shown here is derived from an EMBL/GenBank/DDBJ whole genome shotgun (WGS) entry which is preliminary data.</text>
</comment>
<keyword evidence="6 8" id="KW-0472">Membrane</keyword>
<feature type="compositionally biased region" description="Basic and acidic residues" evidence="7">
    <location>
        <begin position="468"/>
        <end position="477"/>
    </location>
</feature>
<evidence type="ECO:0000256" key="4">
    <source>
        <dbReference type="ARBA" id="ARBA00022989"/>
    </source>
</evidence>
<evidence type="ECO:0000259" key="9">
    <source>
        <dbReference type="Pfam" id="PF13962"/>
    </source>
</evidence>
<feature type="region of interest" description="Disordered" evidence="7">
    <location>
        <begin position="423"/>
        <end position="477"/>
    </location>
</feature>
<feature type="transmembrane region" description="Helical" evidence="8">
    <location>
        <begin position="336"/>
        <end position="357"/>
    </location>
</feature>
<dbReference type="Pfam" id="PF13962">
    <property type="entry name" value="PGG"/>
    <property type="match status" value="1"/>
</dbReference>
<keyword evidence="5" id="KW-0040">ANK repeat</keyword>
<accession>A0A843WY54</accession>
<evidence type="ECO:0000256" key="3">
    <source>
        <dbReference type="ARBA" id="ARBA00022737"/>
    </source>
</evidence>
<reference evidence="10" key="1">
    <citation type="submission" date="2017-07" db="EMBL/GenBank/DDBJ databases">
        <title>Taro Niue Genome Assembly and Annotation.</title>
        <authorList>
            <person name="Atibalentja N."/>
            <person name="Keating K."/>
            <person name="Fields C.J."/>
        </authorList>
    </citation>
    <scope>NUCLEOTIDE SEQUENCE</scope>
    <source>
        <strain evidence="10">Niue_2</strain>
        <tissue evidence="10">Leaf</tissue>
    </source>
</reference>
<evidence type="ECO:0000256" key="2">
    <source>
        <dbReference type="ARBA" id="ARBA00022692"/>
    </source>
</evidence>
<dbReference type="OrthoDB" id="10040922at2759"/>
<dbReference type="InterPro" id="IPR026961">
    <property type="entry name" value="PGG_dom"/>
</dbReference>
<feature type="compositionally biased region" description="Low complexity" evidence="7">
    <location>
        <begin position="427"/>
        <end position="467"/>
    </location>
</feature>
<gene>
    <name evidence="10" type="ORF">Taro_046074</name>
</gene>
<dbReference type="EMBL" id="NMUH01005583">
    <property type="protein sequence ID" value="MQM13157.1"/>
    <property type="molecule type" value="Genomic_DNA"/>
</dbReference>
<dbReference type="AlphaFoldDB" id="A0A843WY54"/>
<feature type="transmembrane region" description="Helical" evidence="8">
    <location>
        <begin position="267"/>
        <end position="295"/>
    </location>
</feature>
<keyword evidence="4 8" id="KW-1133">Transmembrane helix</keyword>
<feature type="domain" description="PGG" evidence="9">
    <location>
        <begin position="215"/>
        <end position="329"/>
    </location>
</feature>
<protein>
    <recommendedName>
        <fullName evidence="9">PGG domain-containing protein</fullName>
    </recommendedName>
</protein>
<evidence type="ECO:0000256" key="6">
    <source>
        <dbReference type="ARBA" id="ARBA00023136"/>
    </source>
</evidence>